<dbReference type="PANTHER" id="PTHR42260:SF2">
    <property type="entry name" value="DRBM DOMAIN-CONTAINING PROTEIN"/>
    <property type="match status" value="1"/>
</dbReference>
<comment type="caution">
    <text evidence="3">The sequence shown here is derived from an EMBL/GenBank/DDBJ whole genome shotgun (WGS) entry which is preliminary data.</text>
</comment>
<accession>A0A836KG92</accession>
<dbReference type="KEGG" id="lenr:94171677"/>
<evidence type="ECO:0000259" key="2">
    <source>
        <dbReference type="Pfam" id="PF26536"/>
    </source>
</evidence>
<dbReference type="GeneID" id="94171677"/>
<dbReference type="PANTHER" id="PTHR42260">
    <property type="entry name" value="DRBM DOMAIN-CONTAINING PROTEIN-RELATED"/>
    <property type="match status" value="1"/>
</dbReference>
<feature type="compositionally biased region" description="Polar residues" evidence="1">
    <location>
        <begin position="271"/>
        <end position="281"/>
    </location>
</feature>
<dbReference type="Proteomes" id="UP000674179">
    <property type="component" value="Chromosome 28"/>
</dbReference>
<dbReference type="EMBL" id="JAFHKP010000028">
    <property type="protein sequence ID" value="KAG5475009.1"/>
    <property type="molecule type" value="Genomic_DNA"/>
</dbReference>
<organism evidence="3 4">
    <name type="scientific">Leishmania enriettii</name>
    <dbReference type="NCBI Taxonomy" id="5663"/>
    <lineage>
        <taxon>Eukaryota</taxon>
        <taxon>Discoba</taxon>
        <taxon>Euglenozoa</taxon>
        <taxon>Kinetoplastea</taxon>
        <taxon>Metakinetoplastina</taxon>
        <taxon>Trypanosomatida</taxon>
        <taxon>Trypanosomatidae</taxon>
        <taxon>Leishmaniinae</taxon>
        <taxon>Leishmania</taxon>
    </lineage>
</organism>
<proteinExistence type="predicted"/>
<dbReference type="RefSeq" id="XP_067691538.1">
    <property type="nucleotide sequence ID" value="XM_067836167.1"/>
</dbReference>
<reference evidence="3 4" key="1">
    <citation type="submission" date="2021-02" db="EMBL/GenBank/DDBJ databases">
        <title>Leishmania (Mundinia) enrietti genome sequencing and assembly.</title>
        <authorList>
            <person name="Almutairi H."/>
            <person name="Gatherer D."/>
        </authorList>
    </citation>
    <scope>NUCLEOTIDE SEQUENCE [LARGE SCALE GENOMIC DNA]</scope>
    <source>
        <strain evidence="3">CUR178</strain>
    </source>
</reference>
<dbReference type="AlphaFoldDB" id="A0A836KG92"/>
<dbReference type="OrthoDB" id="240957at2759"/>
<gene>
    <name evidence="3" type="ORF">CUR178_04459</name>
</gene>
<feature type="region of interest" description="Disordered" evidence="1">
    <location>
        <begin position="771"/>
        <end position="794"/>
    </location>
</feature>
<feature type="domain" description="REH2 DRSM" evidence="2">
    <location>
        <begin position="467"/>
        <end position="588"/>
    </location>
</feature>
<name>A0A836KG92_LEIEN</name>
<dbReference type="Pfam" id="PF26536">
    <property type="entry name" value="DSRM_REH2"/>
    <property type="match status" value="2"/>
</dbReference>
<keyword evidence="4" id="KW-1185">Reference proteome</keyword>
<evidence type="ECO:0000313" key="3">
    <source>
        <dbReference type="EMBL" id="KAG5475009.1"/>
    </source>
</evidence>
<evidence type="ECO:0000256" key="1">
    <source>
        <dbReference type="SAM" id="MobiDB-lite"/>
    </source>
</evidence>
<feature type="region of interest" description="Disordered" evidence="1">
    <location>
        <begin position="269"/>
        <end position="315"/>
    </location>
</feature>
<feature type="compositionally biased region" description="Low complexity" evidence="1">
    <location>
        <begin position="295"/>
        <end position="309"/>
    </location>
</feature>
<dbReference type="InterPro" id="IPR058737">
    <property type="entry name" value="DSRM_REH2"/>
</dbReference>
<feature type="domain" description="REH2 DRSM" evidence="2">
    <location>
        <begin position="152"/>
        <end position="240"/>
    </location>
</feature>
<evidence type="ECO:0000313" key="4">
    <source>
        <dbReference type="Proteomes" id="UP000674179"/>
    </source>
</evidence>
<sequence>MQPRWGLPCGRCALLHMPLVRRREWKSSHAASVIKASRPSTILCARRDLQCGGFLQHSVARHCVIGKTRPLCTSMTNSHAAAISGGDLVHLTQVDTFSQSRVKNYFQRVAAPSDACCSTVAGLRHGSSRSGGVETPPRLLSDAERAKYATHIEPMASRNVWISSFDLPVDVLVDSKISRQTITVIGLAMEAKLAVVAACMHAERCLDALNIPLFTSEQRQHQRVLQAAAEGRIAPEVTAEPLELSSVQLPSGVFLPFATAAEAVRAAGKTRSFQQLQTSSADAKRGRIGEGSGASGASAQGQSSRPRSGLPRRPRRRWEAIEPRYGVEWFLRAAHEELATLQSTILAHNRAAEDDDDDEDLDEMDSVVISADEVQILQPEVVPGRGADAAALATGSVRNPDYREACDVRAPSAPRGLAYEHGLVHTHSKSGNEMVDETEGGAFDLVETNYERWWLEKEIPGSCCLRDPGAVERVSRYLMRATGHDFDSSVQTRSAEEDTNVWQQQPMRLSVRLKTWYTMWLDIPAIPVPAVGKATTPTGARDLCAMHAELLLQWFGIHVYDTPREQAMYYDACLRWGRLIAAEPIDPAMIDVKTASLPKPLKEWFRSIERLRARRSERSVVEKLLHLNRVVVHLSRKHLVELNIMGTPNYAELLSLACPCLRAFMVAMRHPYECAIFCYVYTKGSQYRSTVYLPLPERYGVRGGYSIASTPEYSILLCALHGIDILCALDVVPAACMEQQRWQRMMELRESLGLVLPASYQYKKSLERASSPEAAATLGPPPPPPHPRLRSPPAYRDVPLSPITKIPLSQEVWRIMLADADVFDVAPDMRSLSDEAARLRISSWFDFPQTLFEEFAQYAFGWKVGERRHGEYLFHYAGPQHYRGLARRAANNYWMEIPLDRAVYGRRVALGRCFNRRGAERMMYVHALRIAHTLRVTPWDTLPILKLAEELYGNNRPRATSRLCQWKWVCSVLLDCSHICGATGEPYKDGAVVSEAEITQEFVRPVEAMPAAAATGSASAVSADGGNGAPSAIDMRRVLSPHPVMSRDLAVKTMT</sequence>
<protein>
    <recommendedName>
        <fullName evidence="2">REH2 DRSM domain-containing protein</fullName>
    </recommendedName>
</protein>